<accession>A0A0G4GP98</accession>
<dbReference type="VEuPathDB" id="CryptoDB:Cvel_22772"/>
<sequence length="371" mass="41395">MAGRKEDSVCVILRASGGEFRVVISNANPETETRGNSLGVCFVVGQNGNTRSAIGLGNPWVNPPFTTDAPQSLASGSSEEKTFWFGLDRQTGWVFMGTLNDQNPRPCVDNILLSARIGNGKLFRWKFVGFSNWIDPVRMSVLSISRLPLIMHLSSNKFDSMGNTIQCEGVTVVSHHGRDHPLHQRMLMMQKMIESHPLLAPHYALLPPPSFHVTTLDLISFVSETFLSDPQGFEQRLHTTASRAYACASHLKPEILVFRPVSVNGKACSVTLEPDDQTRQQLSAWRASIEENCRDLGVRLDPDYRFHSTFAYQLYRPTSKEARKAFRALKETFDLLASTLGEVRLQGNDICRFHDMAAFHVMSPETLAQAG</sequence>
<dbReference type="SUPFAM" id="SSF55144">
    <property type="entry name" value="LigT-like"/>
    <property type="match status" value="1"/>
</dbReference>
<evidence type="ECO:0000313" key="2">
    <source>
        <dbReference type="EMBL" id="CEM32109.1"/>
    </source>
</evidence>
<organism evidence="2">
    <name type="scientific">Chromera velia CCMP2878</name>
    <dbReference type="NCBI Taxonomy" id="1169474"/>
    <lineage>
        <taxon>Eukaryota</taxon>
        <taxon>Sar</taxon>
        <taxon>Alveolata</taxon>
        <taxon>Colpodellida</taxon>
        <taxon>Chromeraceae</taxon>
        <taxon>Chromera</taxon>
    </lineage>
</organism>
<dbReference type="Pfam" id="PF08975">
    <property type="entry name" value="2H-phosphodiest"/>
    <property type="match status" value="1"/>
</dbReference>
<dbReference type="Gene3D" id="3.90.1140.10">
    <property type="entry name" value="Cyclic phosphodiesterase"/>
    <property type="match status" value="1"/>
</dbReference>
<dbReference type="InterPro" id="IPR009097">
    <property type="entry name" value="Cyclic_Pdiesterase"/>
</dbReference>
<gene>
    <name evidence="2" type="ORF">Cvel_22772</name>
</gene>
<reference evidence="2" key="1">
    <citation type="submission" date="2014-11" db="EMBL/GenBank/DDBJ databases">
        <authorList>
            <person name="Otto D Thomas"/>
            <person name="Naeem Raeece"/>
        </authorList>
    </citation>
    <scope>NUCLEOTIDE SEQUENCE</scope>
</reference>
<dbReference type="EMBL" id="CDMZ01001409">
    <property type="protein sequence ID" value="CEM32109.1"/>
    <property type="molecule type" value="Genomic_DNA"/>
</dbReference>
<protein>
    <recommendedName>
        <fullName evidence="1">DUF1868 domain-containing protein</fullName>
    </recommendedName>
</protein>
<feature type="domain" description="DUF1868" evidence="1">
    <location>
        <begin position="157"/>
        <end position="219"/>
    </location>
</feature>
<dbReference type="InterPro" id="IPR015069">
    <property type="entry name" value="2H-PEstase_DUF1868"/>
</dbReference>
<dbReference type="AlphaFoldDB" id="A0A0G4GP98"/>
<evidence type="ECO:0000259" key="1">
    <source>
        <dbReference type="Pfam" id="PF08975"/>
    </source>
</evidence>
<name>A0A0G4GP98_9ALVE</name>
<proteinExistence type="predicted"/>